<dbReference type="RefSeq" id="WP_237378508.1">
    <property type="nucleotide sequence ID" value="NZ_CP071793.1"/>
</dbReference>
<feature type="domain" description="CHAT" evidence="2">
    <location>
        <begin position="716"/>
        <end position="1026"/>
    </location>
</feature>
<dbReference type="InterPro" id="IPR024983">
    <property type="entry name" value="CHAT_dom"/>
</dbReference>
<dbReference type="SMART" id="SM00028">
    <property type="entry name" value="TPR"/>
    <property type="match status" value="4"/>
</dbReference>
<name>A0A8A4TJ80_SULCO</name>
<dbReference type="PANTHER" id="PTHR10098">
    <property type="entry name" value="RAPSYN-RELATED"/>
    <property type="match status" value="1"/>
</dbReference>
<dbReference type="KEGG" id="scor:J3U87_25020"/>
<keyword evidence="1" id="KW-0175">Coiled coil</keyword>
<gene>
    <name evidence="3" type="ORF">J3U87_25020</name>
</gene>
<dbReference type="EMBL" id="CP071793">
    <property type="protein sequence ID" value="QTD48858.1"/>
    <property type="molecule type" value="Genomic_DNA"/>
</dbReference>
<evidence type="ECO:0000313" key="3">
    <source>
        <dbReference type="EMBL" id="QTD48858.1"/>
    </source>
</evidence>
<dbReference type="AlphaFoldDB" id="A0A8A4TJ80"/>
<dbReference type="Gene3D" id="1.25.40.10">
    <property type="entry name" value="Tetratricopeptide repeat domain"/>
    <property type="match status" value="2"/>
</dbReference>
<dbReference type="InterPro" id="IPR019734">
    <property type="entry name" value="TPR_rpt"/>
</dbReference>
<evidence type="ECO:0000313" key="4">
    <source>
        <dbReference type="Proteomes" id="UP000663929"/>
    </source>
</evidence>
<dbReference type="Proteomes" id="UP000663929">
    <property type="component" value="Chromosome"/>
</dbReference>
<accession>A0A8A4TJ80</accession>
<feature type="coiled-coil region" evidence="1">
    <location>
        <begin position="579"/>
        <end position="632"/>
    </location>
</feature>
<organism evidence="3 4">
    <name type="scientific">Sulfidibacter corallicola</name>
    <dbReference type="NCBI Taxonomy" id="2818388"/>
    <lineage>
        <taxon>Bacteria</taxon>
        <taxon>Pseudomonadati</taxon>
        <taxon>Acidobacteriota</taxon>
        <taxon>Holophagae</taxon>
        <taxon>Acanthopleuribacterales</taxon>
        <taxon>Acanthopleuribacteraceae</taxon>
        <taxon>Sulfidibacter</taxon>
    </lineage>
</organism>
<proteinExistence type="predicted"/>
<sequence length="1034" mass="116631">MSDRQPIRRVSCACTNHVRWLGLAWLFALAHLWAETPEPVEIPVRLQEDRYAESGTLKQGERRSLRVAGNKGDLFEVRITQEGVDLKFTLLGSGGETILSSDKSLVGEHGDEWYCFQAEGGGNLSLVLECKARVGGSPRYHLELLRKLAPEPSDRARAEICRTLFGTGTASPDKQALKGARARATKIKDDYLQGVAEWMMSDLARRNQPENALRHADRAVAAFERAGFFDHAVALASNVGRWQQSRCLPSNAGRFHKLALELAAKAHPYRAAVVQNNYGVFLQRGGDLSAAIEAYRKALAAYEALPMPEASQRTLLNLAGTLMAAKRPEDARDALHHAGEHMEEPPVTQRARDLKAEWFMLSGWADLQDGNLEEAVKKIREARSIEPLTPWVRALCDDRLGTALRMFGQYDEALEAHTRALDYYRSQGFLKAVAAIQLNLAWVHMSRGDHGKSDTLIKSALAVLEQGCDASDQVDGFKLMAQVQMAKADHAAAEPWFDRMLGAIESDRVSLYNPRLARTLSDARQEYFETYVDYLIDQAERDPKRAEALRIKAIQVLDRNRARALNQSYRHRMGLGPWRDQESSEMRTLQRKVEALAEVPLEDLPFEEKSAVERERRELLLQINELRDEKAQSQNPLGEPTVTLEAVRANLLDRETAVLIYQLGDRRSHAWVITHDNLFHVVLPPRQKIERAAQQWSKFLNQRNLASQRIRKALRAKTLTERILQPVWPYLAKKRRVLLMADGSLHLVPFAALPIPGDGQHSDVDESAVTLERLAWVRIPSLSFSLVQHEVMAQGAGTAAETIAIFCDPVNSPRDERLKLMIPRESRHESRSSQNLARLVHSAELCRQMRDWFPMKGVALYQGFDANREQFFKANLARYRMIHFSAHAVLHDREPELSHIELSGYDVQGRPRDSALRLGTLFDMYLPGNELTVISSCKMASGEVFRGEGVFSLCSSLLATGSRRVIAGLWSVDNESSERLMAHFYQNLSTGKLSAVEALRLAQLEVRKVPKWRDPHYWSGFVFTGSTKSFSINR</sequence>
<keyword evidence="4" id="KW-1185">Reference proteome</keyword>
<dbReference type="Pfam" id="PF12770">
    <property type="entry name" value="CHAT"/>
    <property type="match status" value="1"/>
</dbReference>
<evidence type="ECO:0000256" key="1">
    <source>
        <dbReference type="SAM" id="Coils"/>
    </source>
</evidence>
<protein>
    <submittedName>
        <fullName evidence="3">CHAT domain-containing protein</fullName>
    </submittedName>
</protein>
<evidence type="ECO:0000259" key="2">
    <source>
        <dbReference type="Pfam" id="PF12770"/>
    </source>
</evidence>
<reference evidence="3" key="1">
    <citation type="submission" date="2021-03" db="EMBL/GenBank/DDBJ databases">
        <title>Acanthopleuribacteraceae sp. M133.</title>
        <authorList>
            <person name="Wang G."/>
        </authorList>
    </citation>
    <scope>NUCLEOTIDE SEQUENCE</scope>
    <source>
        <strain evidence="3">M133</strain>
    </source>
</reference>
<dbReference type="SUPFAM" id="SSF48452">
    <property type="entry name" value="TPR-like"/>
    <property type="match status" value="2"/>
</dbReference>
<dbReference type="InterPro" id="IPR011990">
    <property type="entry name" value="TPR-like_helical_dom_sf"/>
</dbReference>